<reference evidence="2" key="1">
    <citation type="submission" date="2015-07" db="EMBL/GenBank/DDBJ databases">
        <title>Draft Genome Sequences of Anaerolinea thermolimosa IMO-1, Bellilinea caldifistulae GOMI-1, Leptolinea tardivitalis YMTK-2, Levilinea saccharolytica KIBI-1,Longilinea arvoryzae KOME-1, Previously Described as Members of the Anaerolineaceae (Chloroflexi).</title>
        <authorList>
            <person name="Sekiguchi Y."/>
            <person name="Ohashi A."/>
            <person name="Matsuura N."/>
            <person name="Tourlousse M.D."/>
        </authorList>
    </citation>
    <scope>NUCLEOTIDE SEQUENCE [LARGE SCALE GENOMIC DNA]</scope>
    <source>
        <strain evidence="2">KOME-1</strain>
    </source>
</reference>
<keyword evidence="3" id="KW-1185">Reference proteome</keyword>
<feature type="transmembrane region" description="Helical" evidence="1">
    <location>
        <begin position="171"/>
        <end position="188"/>
    </location>
</feature>
<evidence type="ECO:0000256" key="1">
    <source>
        <dbReference type="SAM" id="Phobius"/>
    </source>
</evidence>
<feature type="transmembrane region" description="Helical" evidence="1">
    <location>
        <begin position="222"/>
        <end position="239"/>
    </location>
</feature>
<organism evidence="2">
    <name type="scientific">Longilinea arvoryzae</name>
    <dbReference type="NCBI Taxonomy" id="360412"/>
    <lineage>
        <taxon>Bacteria</taxon>
        <taxon>Bacillati</taxon>
        <taxon>Chloroflexota</taxon>
        <taxon>Anaerolineae</taxon>
        <taxon>Anaerolineales</taxon>
        <taxon>Anaerolineaceae</taxon>
        <taxon>Longilinea</taxon>
    </lineage>
</organism>
<evidence type="ECO:0000313" key="3">
    <source>
        <dbReference type="Proteomes" id="UP000055060"/>
    </source>
</evidence>
<feature type="transmembrane region" description="Helical" evidence="1">
    <location>
        <begin position="110"/>
        <end position="132"/>
    </location>
</feature>
<keyword evidence="1" id="KW-0472">Membrane</keyword>
<dbReference type="Proteomes" id="UP000055060">
    <property type="component" value="Unassembled WGS sequence"/>
</dbReference>
<dbReference type="EMBL" id="DF967972">
    <property type="protein sequence ID" value="GAP14103.1"/>
    <property type="molecule type" value="Genomic_DNA"/>
</dbReference>
<keyword evidence="1" id="KW-1133">Transmembrane helix</keyword>
<gene>
    <name evidence="2" type="ORF">LARV_01865</name>
</gene>
<keyword evidence="1" id="KW-0812">Transmembrane</keyword>
<dbReference type="AlphaFoldDB" id="A0A0S7B9M6"/>
<feature type="transmembrane region" description="Helical" evidence="1">
    <location>
        <begin position="195"/>
        <end position="216"/>
    </location>
</feature>
<name>A0A0S7B9M6_9CHLR</name>
<protein>
    <submittedName>
        <fullName evidence="2">Uncharacterized protein</fullName>
    </submittedName>
</protein>
<dbReference type="STRING" id="360412.LARV_01865"/>
<dbReference type="RefSeq" id="WP_075073391.1">
    <property type="nucleotide sequence ID" value="NZ_DF967972.1"/>
</dbReference>
<feature type="transmembrane region" description="Helical" evidence="1">
    <location>
        <begin position="85"/>
        <end position="104"/>
    </location>
</feature>
<feature type="transmembrane region" description="Helical" evidence="1">
    <location>
        <begin position="144"/>
        <end position="165"/>
    </location>
</feature>
<feature type="transmembrane region" description="Helical" evidence="1">
    <location>
        <begin position="251"/>
        <end position="269"/>
    </location>
</feature>
<feature type="transmembrane region" description="Helical" evidence="1">
    <location>
        <begin position="50"/>
        <end position="73"/>
    </location>
</feature>
<proteinExistence type="predicted"/>
<feature type="transmembrane region" description="Helical" evidence="1">
    <location>
        <begin position="12"/>
        <end position="30"/>
    </location>
</feature>
<evidence type="ECO:0000313" key="2">
    <source>
        <dbReference type="EMBL" id="GAP14103.1"/>
    </source>
</evidence>
<accession>A0A0S7B9M6</accession>
<sequence>MDEHNHLPDLNRLSVLVAVILLAYALIPFVNLPERGLSLQLPGFFIVFRLTFSALVSAIAAVLAATGSAWLFHDHPHFRDRRTRIFWLLPALIAWAVGTTLGTLAAGPEWWAVFALGAILLVLVLLAEYIVLDDYDIRHAQASIGLTAVSFGLYLILAIAARAAGLRLYEILAMLVPCMALLSLRTLFLRLNGHWCVAWAVGISLFVGQLVIGLHYFPTPPLRFALLLVGPAYAATSLAGGIEEGQPLRRVWLEPAIMLAALTGLAFIIHG</sequence>